<protein>
    <recommendedName>
        <fullName evidence="9">G-protein coupled receptors family 1 profile domain-containing protein</fullName>
    </recommendedName>
</protein>
<evidence type="ECO:0000259" key="9">
    <source>
        <dbReference type="PROSITE" id="PS50262"/>
    </source>
</evidence>
<keyword evidence="11" id="KW-1185">Reference proteome</keyword>
<dbReference type="GO" id="GO:0016493">
    <property type="term" value="F:C-C chemokine receptor activity"/>
    <property type="evidence" value="ECO:0007669"/>
    <property type="project" value="TreeGrafter"/>
</dbReference>
<accession>A0AAV2J1C3</accession>
<dbReference type="PROSITE" id="PS50262">
    <property type="entry name" value="G_PROTEIN_RECEP_F1_2"/>
    <property type="match status" value="1"/>
</dbReference>
<proteinExistence type="predicted"/>
<dbReference type="Pfam" id="PF00001">
    <property type="entry name" value="7tm_1"/>
    <property type="match status" value="1"/>
</dbReference>
<keyword evidence="7" id="KW-0807">Transducer</keyword>
<evidence type="ECO:0000256" key="3">
    <source>
        <dbReference type="ARBA" id="ARBA00022989"/>
    </source>
</evidence>
<dbReference type="InterPro" id="IPR050119">
    <property type="entry name" value="CCR1-9-like"/>
</dbReference>
<dbReference type="GO" id="GO:0009897">
    <property type="term" value="C:external side of plasma membrane"/>
    <property type="evidence" value="ECO:0007669"/>
    <property type="project" value="TreeGrafter"/>
</dbReference>
<dbReference type="GO" id="GO:0060326">
    <property type="term" value="P:cell chemotaxis"/>
    <property type="evidence" value="ECO:0007669"/>
    <property type="project" value="TreeGrafter"/>
</dbReference>
<evidence type="ECO:0000313" key="10">
    <source>
        <dbReference type="EMBL" id="CAL1570708.1"/>
    </source>
</evidence>
<name>A0AAV2J1C3_KNICA</name>
<evidence type="ECO:0000256" key="6">
    <source>
        <dbReference type="ARBA" id="ARBA00023170"/>
    </source>
</evidence>
<keyword evidence="5 8" id="KW-0472">Membrane</keyword>
<dbReference type="GO" id="GO:0007204">
    <property type="term" value="P:positive regulation of cytosolic calcium ion concentration"/>
    <property type="evidence" value="ECO:0007669"/>
    <property type="project" value="TreeGrafter"/>
</dbReference>
<dbReference type="InterPro" id="IPR017452">
    <property type="entry name" value="GPCR_Rhodpsn_7TM"/>
</dbReference>
<gene>
    <name evidence="10" type="ORF">KC01_LOCUS2950</name>
</gene>
<feature type="domain" description="G-protein coupled receptors family 1 profile" evidence="9">
    <location>
        <begin position="78"/>
        <end position="150"/>
    </location>
</feature>
<reference evidence="10 11" key="1">
    <citation type="submission" date="2024-04" db="EMBL/GenBank/DDBJ databases">
        <authorList>
            <person name="Waldvogel A.-M."/>
            <person name="Schoenle A."/>
        </authorList>
    </citation>
    <scope>NUCLEOTIDE SEQUENCE [LARGE SCALE GENOMIC DNA]</scope>
</reference>
<keyword evidence="4" id="KW-0297">G-protein coupled receptor</keyword>
<dbReference type="GO" id="GO:0006955">
    <property type="term" value="P:immune response"/>
    <property type="evidence" value="ECO:0007669"/>
    <property type="project" value="TreeGrafter"/>
</dbReference>
<feature type="transmembrane region" description="Helical" evidence="8">
    <location>
        <begin position="62"/>
        <end position="85"/>
    </location>
</feature>
<dbReference type="PRINTS" id="PR00237">
    <property type="entry name" value="GPCRRHODOPSN"/>
</dbReference>
<evidence type="ECO:0000256" key="1">
    <source>
        <dbReference type="ARBA" id="ARBA00004370"/>
    </source>
</evidence>
<evidence type="ECO:0000313" key="11">
    <source>
        <dbReference type="Proteomes" id="UP001497482"/>
    </source>
</evidence>
<organism evidence="10 11">
    <name type="scientific">Knipowitschia caucasica</name>
    <name type="common">Caucasian dwarf goby</name>
    <name type="synonym">Pomatoschistus caucasicus</name>
    <dbReference type="NCBI Taxonomy" id="637954"/>
    <lineage>
        <taxon>Eukaryota</taxon>
        <taxon>Metazoa</taxon>
        <taxon>Chordata</taxon>
        <taxon>Craniata</taxon>
        <taxon>Vertebrata</taxon>
        <taxon>Euteleostomi</taxon>
        <taxon>Actinopterygii</taxon>
        <taxon>Neopterygii</taxon>
        <taxon>Teleostei</taxon>
        <taxon>Neoteleostei</taxon>
        <taxon>Acanthomorphata</taxon>
        <taxon>Gobiaria</taxon>
        <taxon>Gobiiformes</taxon>
        <taxon>Gobioidei</taxon>
        <taxon>Gobiidae</taxon>
        <taxon>Gobiinae</taxon>
        <taxon>Knipowitschia</taxon>
    </lineage>
</organism>
<evidence type="ECO:0000256" key="4">
    <source>
        <dbReference type="ARBA" id="ARBA00023040"/>
    </source>
</evidence>
<dbReference type="SUPFAM" id="SSF81321">
    <property type="entry name" value="Family A G protein-coupled receptor-like"/>
    <property type="match status" value="1"/>
</dbReference>
<keyword evidence="6" id="KW-0675">Receptor</keyword>
<dbReference type="Proteomes" id="UP001497482">
    <property type="component" value="Chromosome 10"/>
</dbReference>
<comment type="subcellular location">
    <subcellularLocation>
        <location evidence="1">Membrane</location>
    </subcellularLocation>
</comment>
<dbReference type="PANTHER" id="PTHR10489:SF951">
    <property type="entry name" value="RELAXIN FAMILY PEPTIDE_INSL5 RECEPTOR 4"/>
    <property type="match status" value="1"/>
</dbReference>
<dbReference type="InterPro" id="IPR000276">
    <property type="entry name" value="GPCR_Rhodpsn"/>
</dbReference>
<evidence type="ECO:0000256" key="5">
    <source>
        <dbReference type="ARBA" id="ARBA00023136"/>
    </source>
</evidence>
<evidence type="ECO:0000256" key="2">
    <source>
        <dbReference type="ARBA" id="ARBA00022692"/>
    </source>
</evidence>
<feature type="transmembrane region" description="Helical" evidence="8">
    <location>
        <begin position="97"/>
        <end position="119"/>
    </location>
</feature>
<keyword evidence="3 8" id="KW-1133">Transmembrane helix</keyword>
<sequence length="165" mass="17595">MGYSPSRAKISEDCVDIDGPSGFIYTSLNFSCVWNSSHHPNQSQDGDAAGGAAGGAAAVLRIGISLVYCLVCVLGLVGNVLVLHLVKSKQISKESSINLFVTSLALTAIQFVVTLPFWAVENALDFTWLFGNVMCKVKSYVTAMNMYARVVEETGAPRGGLLEKS</sequence>
<evidence type="ECO:0000256" key="8">
    <source>
        <dbReference type="SAM" id="Phobius"/>
    </source>
</evidence>
<dbReference type="PANTHER" id="PTHR10489">
    <property type="entry name" value="CELL ADHESION MOLECULE"/>
    <property type="match status" value="1"/>
</dbReference>
<dbReference type="GO" id="GO:0019957">
    <property type="term" value="F:C-C chemokine binding"/>
    <property type="evidence" value="ECO:0007669"/>
    <property type="project" value="TreeGrafter"/>
</dbReference>
<dbReference type="AlphaFoldDB" id="A0AAV2J1C3"/>
<evidence type="ECO:0000256" key="7">
    <source>
        <dbReference type="ARBA" id="ARBA00023224"/>
    </source>
</evidence>
<keyword evidence="2 8" id="KW-0812">Transmembrane</keyword>
<dbReference type="Gene3D" id="1.20.1070.10">
    <property type="entry name" value="Rhodopsin 7-helix transmembrane proteins"/>
    <property type="match status" value="1"/>
</dbReference>
<dbReference type="GO" id="GO:0019722">
    <property type="term" value="P:calcium-mediated signaling"/>
    <property type="evidence" value="ECO:0007669"/>
    <property type="project" value="TreeGrafter"/>
</dbReference>
<dbReference type="EMBL" id="OZ035832">
    <property type="protein sequence ID" value="CAL1570708.1"/>
    <property type="molecule type" value="Genomic_DNA"/>
</dbReference>